<evidence type="ECO:0000256" key="4">
    <source>
        <dbReference type="ARBA" id="ARBA00022840"/>
    </source>
</evidence>
<dbReference type="PROSITE" id="PS50011">
    <property type="entry name" value="PROTEIN_KINASE_DOM"/>
    <property type="match status" value="1"/>
</dbReference>
<feature type="domain" description="Protein kinase" evidence="8">
    <location>
        <begin position="108"/>
        <end position="352"/>
    </location>
</feature>
<dbReference type="CDD" id="cd14014">
    <property type="entry name" value="STKc_PknB_like"/>
    <property type="match status" value="1"/>
</dbReference>
<dbReference type="OrthoDB" id="6111975at2"/>
<dbReference type="InterPro" id="IPR017441">
    <property type="entry name" value="Protein_kinase_ATP_BS"/>
</dbReference>
<evidence type="ECO:0000313" key="9">
    <source>
        <dbReference type="EMBL" id="TWT72070.1"/>
    </source>
</evidence>
<feature type="region of interest" description="Disordered" evidence="6">
    <location>
        <begin position="746"/>
        <end position="767"/>
    </location>
</feature>
<protein>
    <submittedName>
        <fullName evidence="9">Serine/threonine-protein kinase PrkC</fullName>
        <ecNumber evidence="9">2.7.11.1</ecNumber>
    </submittedName>
</protein>
<gene>
    <name evidence="9" type="primary">prkC_14</name>
    <name evidence="9" type="ORF">Pan14r_43870</name>
</gene>
<evidence type="ECO:0000256" key="2">
    <source>
        <dbReference type="ARBA" id="ARBA00022741"/>
    </source>
</evidence>
<reference evidence="9 10" key="1">
    <citation type="submission" date="2019-02" db="EMBL/GenBank/DDBJ databases">
        <title>Deep-cultivation of Planctomycetes and their phenomic and genomic characterization uncovers novel biology.</title>
        <authorList>
            <person name="Wiegand S."/>
            <person name="Jogler M."/>
            <person name="Boedeker C."/>
            <person name="Pinto D."/>
            <person name="Vollmers J."/>
            <person name="Rivas-Marin E."/>
            <person name="Kohn T."/>
            <person name="Peeters S.H."/>
            <person name="Heuer A."/>
            <person name="Rast P."/>
            <person name="Oberbeckmann S."/>
            <person name="Bunk B."/>
            <person name="Jeske O."/>
            <person name="Meyerdierks A."/>
            <person name="Storesund J.E."/>
            <person name="Kallscheuer N."/>
            <person name="Luecker S."/>
            <person name="Lage O.M."/>
            <person name="Pohl T."/>
            <person name="Merkel B.J."/>
            <person name="Hornburger P."/>
            <person name="Mueller R.-W."/>
            <person name="Bruemmer F."/>
            <person name="Labrenz M."/>
            <person name="Spormann A.M."/>
            <person name="Op Den Camp H."/>
            <person name="Overmann J."/>
            <person name="Amann R."/>
            <person name="Jetten M.S.M."/>
            <person name="Mascher T."/>
            <person name="Medema M.H."/>
            <person name="Devos D.P."/>
            <person name="Kaster A.-K."/>
            <person name="Ovreas L."/>
            <person name="Rohde M."/>
            <person name="Galperin M.Y."/>
            <person name="Jogler C."/>
        </authorList>
    </citation>
    <scope>NUCLEOTIDE SEQUENCE [LARGE SCALE GENOMIC DNA]</scope>
    <source>
        <strain evidence="9 10">Pan14r</strain>
    </source>
</reference>
<dbReference type="GO" id="GO:0005524">
    <property type="term" value="F:ATP binding"/>
    <property type="evidence" value="ECO:0007669"/>
    <property type="project" value="UniProtKB-UniRule"/>
</dbReference>
<feature type="transmembrane region" description="Helical" evidence="7">
    <location>
        <begin position="659"/>
        <end position="678"/>
    </location>
</feature>
<feature type="transmembrane region" description="Helical" evidence="7">
    <location>
        <begin position="470"/>
        <end position="488"/>
    </location>
</feature>
<dbReference type="Gene3D" id="1.10.510.10">
    <property type="entry name" value="Transferase(Phosphotransferase) domain 1"/>
    <property type="match status" value="1"/>
</dbReference>
<feature type="transmembrane region" description="Helical" evidence="7">
    <location>
        <begin position="690"/>
        <end position="709"/>
    </location>
</feature>
<dbReference type="Pfam" id="PF00069">
    <property type="entry name" value="Pkinase"/>
    <property type="match status" value="1"/>
</dbReference>
<dbReference type="PROSITE" id="PS00107">
    <property type="entry name" value="PROTEIN_KINASE_ATP"/>
    <property type="match status" value="1"/>
</dbReference>
<feature type="compositionally biased region" description="Polar residues" evidence="6">
    <location>
        <begin position="41"/>
        <end position="54"/>
    </location>
</feature>
<dbReference type="Proteomes" id="UP000317238">
    <property type="component" value="Unassembled WGS sequence"/>
</dbReference>
<dbReference type="GO" id="GO:0004674">
    <property type="term" value="F:protein serine/threonine kinase activity"/>
    <property type="evidence" value="ECO:0007669"/>
    <property type="project" value="UniProtKB-EC"/>
</dbReference>
<dbReference type="SUPFAM" id="SSF56112">
    <property type="entry name" value="Protein kinase-like (PK-like)"/>
    <property type="match status" value="1"/>
</dbReference>
<keyword evidence="1 9" id="KW-0808">Transferase</keyword>
<organism evidence="9 10">
    <name type="scientific">Crateriforma conspicua</name>
    <dbReference type="NCBI Taxonomy" id="2527996"/>
    <lineage>
        <taxon>Bacteria</taxon>
        <taxon>Pseudomonadati</taxon>
        <taxon>Planctomycetota</taxon>
        <taxon>Planctomycetia</taxon>
        <taxon>Planctomycetales</taxon>
        <taxon>Planctomycetaceae</taxon>
        <taxon>Crateriforma</taxon>
    </lineage>
</organism>
<evidence type="ECO:0000259" key="8">
    <source>
        <dbReference type="PROSITE" id="PS50011"/>
    </source>
</evidence>
<feature type="transmembrane region" description="Helical" evidence="7">
    <location>
        <begin position="715"/>
        <end position="735"/>
    </location>
</feature>
<dbReference type="EC" id="2.7.11.1" evidence="9"/>
<comment type="caution">
    <text evidence="9">The sequence shown here is derived from an EMBL/GenBank/DDBJ whole genome shotgun (WGS) entry which is preliminary data.</text>
</comment>
<dbReference type="SMART" id="SM00220">
    <property type="entry name" value="S_TKc"/>
    <property type="match status" value="1"/>
</dbReference>
<feature type="transmembrane region" description="Helical" evidence="7">
    <location>
        <begin position="612"/>
        <end position="633"/>
    </location>
</feature>
<dbReference type="PANTHER" id="PTHR43289:SF6">
    <property type="entry name" value="SERINE_THREONINE-PROTEIN KINASE NEKL-3"/>
    <property type="match status" value="1"/>
</dbReference>
<sequence>MKLLCPKNRRSNPNPSGSCPIMSAVIDTIKTSTEEARSKAGQASASDQESSVPSARSPMAIDRNRLAETTPTPVGANASRDAALPPAGDNQANMRFLYEPGSTPLPRYTIRRGLGVGGFGEVYFAVSEAGKEVALKRIQRNLDVELRGVSQCLNLKHANLVALYDICRDENDGAWVVMEYVAGKNLRQILDENPNGLPEGEARRWFREMCAGVDHLHSAGLVHRDLKPGNLFDDMGVVKVGDYGLSKFISASHRGGHTESVGTFHYMAPEIGRGEYGREIDIYALGVILFELLTGRVPFDGESCHEIIVKHLTALPDLSSVSSPYREVIDRALQKDPARRPSSIAELLQPLGLTTALPAVGQLSSSPPVGVDPVYTATVTGDAARTPRAKNGQPVGKQADAPEIFVGRAVSPVGPVHEPNPTMQEEPIARAVRHGFRQLGGWWDGLERSPGAKTALVIIGIITLVFNTHWLVPMLWVLGFIYVPYYVVRNIVLHVRQQPTYAQAQRIADSHAVPHHPITRDAWRRQMRNGLRAKHTVTRVAELGTSSIAAILTCLFLAVAAGVIGLRRGPVGPAELAPYGLLAAIGMIATLPLLLLGKLWEREEGESLRRRIALAGLGAGIGLATFAISQYLLLPVDAGLAREIDSTDLPQAFYADNGVPYGAAFVAHFALLLAGLRWWKMVDPLRKRRLSLWSVAVAVVGEWLIHQVLPIPQPSGMMLAGGIAIAVQMSAPWVNPALAKDKDVMNAGRRGVGPNRHEAATASEGMV</sequence>
<dbReference type="AlphaFoldDB" id="A0A5C5Y9M5"/>
<keyword evidence="10" id="KW-1185">Reference proteome</keyword>
<keyword evidence="4 5" id="KW-0067">ATP-binding</keyword>
<evidence type="ECO:0000256" key="1">
    <source>
        <dbReference type="ARBA" id="ARBA00022679"/>
    </source>
</evidence>
<keyword evidence="3 9" id="KW-0418">Kinase</keyword>
<accession>A0A5C5Y9M5</accession>
<dbReference type="InterPro" id="IPR011009">
    <property type="entry name" value="Kinase-like_dom_sf"/>
</dbReference>
<feature type="transmembrane region" description="Helical" evidence="7">
    <location>
        <begin position="576"/>
        <end position="600"/>
    </location>
</feature>
<keyword evidence="7" id="KW-0472">Membrane</keyword>
<dbReference type="PANTHER" id="PTHR43289">
    <property type="entry name" value="MITOGEN-ACTIVATED PROTEIN KINASE KINASE KINASE 20-RELATED"/>
    <property type="match status" value="1"/>
</dbReference>
<evidence type="ECO:0000256" key="5">
    <source>
        <dbReference type="PROSITE-ProRule" id="PRU10141"/>
    </source>
</evidence>
<dbReference type="InterPro" id="IPR000719">
    <property type="entry name" value="Prot_kinase_dom"/>
</dbReference>
<keyword evidence="7" id="KW-1133">Transmembrane helix</keyword>
<dbReference type="EMBL" id="SJPL01000001">
    <property type="protein sequence ID" value="TWT72070.1"/>
    <property type="molecule type" value="Genomic_DNA"/>
</dbReference>
<keyword evidence="7" id="KW-0812">Transmembrane</keyword>
<name>A0A5C5Y9M5_9PLAN</name>
<feature type="region of interest" description="Disordered" evidence="6">
    <location>
        <begin position="1"/>
        <end position="86"/>
    </location>
</feature>
<feature type="transmembrane region" description="Helical" evidence="7">
    <location>
        <begin position="540"/>
        <end position="564"/>
    </location>
</feature>
<feature type="binding site" evidence="5">
    <location>
        <position position="136"/>
    </location>
    <ligand>
        <name>ATP</name>
        <dbReference type="ChEBI" id="CHEBI:30616"/>
    </ligand>
</feature>
<evidence type="ECO:0000256" key="6">
    <source>
        <dbReference type="SAM" id="MobiDB-lite"/>
    </source>
</evidence>
<proteinExistence type="predicted"/>
<evidence type="ECO:0000313" key="10">
    <source>
        <dbReference type="Proteomes" id="UP000317238"/>
    </source>
</evidence>
<evidence type="ECO:0000256" key="7">
    <source>
        <dbReference type="SAM" id="Phobius"/>
    </source>
</evidence>
<evidence type="ECO:0000256" key="3">
    <source>
        <dbReference type="ARBA" id="ARBA00022777"/>
    </source>
</evidence>
<keyword evidence="2 5" id="KW-0547">Nucleotide-binding</keyword>